<name>A0ABV0ZRY3_9TELE</name>
<accession>A0ABV0ZRY3</accession>
<comment type="caution">
    <text evidence="2">The sequence shown here is derived from an EMBL/GenBank/DDBJ whole genome shotgun (WGS) entry which is preliminary data.</text>
</comment>
<feature type="region of interest" description="Disordered" evidence="1">
    <location>
        <begin position="1"/>
        <end position="112"/>
    </location>
</feature>
<sequence length="112" mass="12222">MEEIQATDIQGPHRAQEPQMNRHRDYRKPPREEQRRAPGDPPSSHSAGLQGAAATSPQALPAAVCAIADPAMDPETRDPGTHHSPSRGPTEPRGPGPCKQPLGEKHWYLKEP</sequence>
<organism evidence="2 3">
    <name type="scientific">Ameca splendens</name>
    <dbReference type="NCBI Taxonomy" id="208324"/>
    <lineage>
        <taxon>Eukaryota</taxon>
        <taxon>Metazoa</taxon>
        <taxon>Chordata</taxon>
        <taxon>Craniata</taxon>
        <taxon>Vertebrata</taxon>
        <taxon>Euteleostomi</taxon>
        <taxon>Actinopterygii</taxon>
        <taxon>Neopterygii</taxon>
        <taxon>Teleostei</taxon>
        <taxon>Neoteleostei</taxon>
        <taxon>Acanthomorphata</taxon>
        <taxon>Ovalentaria</taxon>
        <taxon>Atherinomorphae</taxon>
        <taxon>Cyprinodontiformes</taxon>
        <taxon>Goodeidae</taxon>
        <taxon>Ameca</taxon>
    </lineage>
</organism>
<evidence type="ECO:0000313" key="3">
    <source>
        <dbReference type="Proteomes" id="UP001469553"/>
    </source>
</evidence>
<feature type="compositionally biased region" description="Basic and acidic residues" evidence="1">
    <location>
        <begin position="102"/>
        <end position="112"/>
    </location>
</feature>
<protein>
    <submittedName>
        <fullName evidence="2">Uncharacterized protein</fullName>
    </submittedName>
</protein>
<dbReference type="EMBL" id="JAHRIP010069183">
    <property type="protein sequence ID" value="MEQ2308557.1"/>
    <property type="molecule type" value="Genomic_DNA"/>
</dbReference>
<gene>
    <name evidence="2" type="ORF">AMECASPLE_029377</name>
</gene>
<feature type="compositionally biased region" description="Low complexity" evidence="1">
    <location>
        <begin position="52"/>
        <end position="63"/>
    </location>
</feature>
<feature type="compositionally biased region" description="Basic and acidic residues" evidence="1">
    <location>
        <begin position="14"/>
        <end position="38"/>
    </location>
</feature>
<keyword evidence="3" id="KW-1185">Reference proteome</keyword>
<reference evidence="2 3" key="1">
    <citation type="submission" date="2021-06" db="EMBL/GenBank/DDBJ databases">
        <authorList>
            <person name="Palmer J.M."/>
        </authorList>
    </citation>
    <scope>NUCLEOTIDE SEQUENCE [LARGE SCALE GENOMIC DNA]</scope>
    <source>
        <strain evidence="2 3">AS_MEX2019</strain>
        <tissue evidence="2">Muscle</tissue>
    </source>
</reference>
<proteinExistence type="predicted"/>
<evidence type="ECO:0000313" key="2">
    <source>
        <dbReference type="EMBL" id="MEQ2308557.1"/>
    </source>
</evidence>
<dbReference type="Proteomes" id="UP001469553">
    <property type="component" value="Unassembled WGS sequence"/>
</dbReference>
<evidence type="ECO:0000256" key="1">
    <source>
        <dbReference type="SAM" id="MobiDB-lite"/>
    </source>
</evidence>